<dbReference type="Proteomes" id="UP000186228">
    <property type="component" value="Unassembled WGS sequence"/>
</dbReference>
<dbReference type="Gene3D" id="3.40.710.10">
    <property type="entry name" value="DD-peptidase/beta-lactamase superfamily"/>
    <property type="match status" value="1"/>
</dbReference>
<dbReference type="InterPro" id="IPR001466">
    <property type="entry name" value="Beta-lactam-related"/>
</dbReference>
<feature type="domain" description="Beta-lactamase-related" evidence="1">
    <location>
        <begin position="43"/>
        <end position="333"/>
    </location>
</feature>
<dbReference type="Pfam" id="PF00144">
    <property type="entry name" value="Beta-lactamase"/>
    <property type="match status" value="1"/>
</dbReference>
<keyword evidence="3" id="KW-1185">Reference proteome</keyword>
<evidence type="ECO:0000313" key="2">
    <source>
        <dbReference type="EMBL" id="SCB39065.1"/>
    </source>
</evidence>
<sequence>MPVDRRSFIFGALVANLYAGHSSASETLAELTTQLATESENCSIAVTTLKDGRVAETFSASSTGTSPPGDAVYQAASLGKPLVAFMTLRMVERRELTLDTPLDQLLPNGYPHHQNIFALKAAPIVDVVPVQVLRLITPRMLLSHTAGFPNWSPSAPLVPEFTPGSRWQYSGEGYVLLQHILETISGHPLQELAEQDLFGPIQMTNSAFKITDAIRPRLVVGSPRQLRFPFEIASSSLYITANDYARFLESLLNDETMLSSTVANLVTLPTSWESFWQSTSLAWGLGWGVETRNKPVSLFHWGSNPGFRSLVLADLQSRDAIIVLTSSEKGMRAAKTLVKTEIHGEHPALDISLIN</sequence>
<reference evidence="3" key="1">
    <citation type="submission" date="2016-08" db="EMBL/GenBank/DDBJ databases">
        <authorList>
            <person name="Varghese N."/>
            <person name="Submissions Spin"/>
        </authorList>
    </citation>
    <scope>NUCLEOTIDE SEQUENCE [LARGE SCALE GENOMIC DNA]</scope>
    <source>
        <strain evidence="3">CCBAU 57015</strain>
    </source>
</reference>
<dbReference type="InterPro" id="IPR050789">
    <property type="entry name" value="Diverse_Enzym_Activities"/>
</dbReference>
<gene>
    <name evidence="2" type="ORF">GA0061100_11856</name>
</gene>
<evidence type="ECO:0000259" key="1">
    <source>
        <dbReference type="Pfam" id="PF00144"/>
    </source>
</evidence>
<dbReference type="PANTHER" id="PTHR43283">
    <property type="entry name" value="BETA-LACTAMASE-RELATED"/>
    <property type="match status" value="1"/>
</dbReference>
<dbReference type="AlphaFoldDB" id="A0A1C3WGL7"/>
<dbReference type="STRING" id="52131.GA0061100_11856"/>
<protein>
    <submittedName>
        <fullName evidence="2">CubicO group peptidase, beta-lactamase class C family</fullName>
    </submittedName>
</protein>
<dbReference type="SUPFAM" id="SSF56601">
    <property type="entry name" value="beta-lactamase/transpeptidase-like"/>
    <property type="match status" value="1"/>
</dbReference>
<dbReference type="InterPro" id="IPR012338">
    <property type="entry name" value="Beta-lactam/transpept-like"/>
</dbReference>
<organism evidence="2 3">
    <name type="scientific">Rhizobium hainanense</name>
    <dbReference type="NCBI Taxonomy" id="52131"/>
    <lineage>
        <taxon>Bacteria</taxon>
        <taxon>Pseudomonadati</taxon>
        <taxon>Pseudomonadota</taxon>
        <taxon>Alphaproteobacteria</taxon>
        <taxon>Hyphomicrobiales</taxon>
        <taxon>Rhizobiaceae</taxon>
        <taxon>Rhizobium/Agrobacterium group</taxon>
        <taxon>Rhizobium</taxon>
    </lineage>
</organism>
<dbReference type="PANTHER" id="PTHR43283:SF18">
    <property type="match status" value="1"/>
</dbReference>
<dbReference type="RefSeq" id="WP_075856866.1">
    <property type="nucleotide sequence ID" value="NZ_FMAC01000018.1"/>
</dbReference>
<accession>A0A1C3WGL7</accession>
<dbReference type="EMBL" id="FMAC01000018">
    <property type="protein sequence ID" value="SCB39065.1"/>
    <property type="molecule type" value="Genomic_DNA"/>
</dbReference>
<evidence type="ECO:0000313" key="3">
    <source>
        <dbReference type="Proteomes" id="UP000186228"/>
    </source>
</evidence>
<dbReference type="OrthoDB" id="9808046at2"/>
<name>A0A1C3WGL7_9HYPH</name>
<proteinExistence type="predicted"/>